<dbReference type="InterPro" id="IPR047057">
    <property type="entry name" value="MerR_fam"/>
</dbReference>
<keyword evidence="4" id="KW-0238">DNA-binding</keyword>
<dbReference type="RefSeq" id="WP_094402670.1">
    <property type="nucleotide sequence ID" value="NZ_NMVO01000001.1"/>
</dbReference>
<keyword evidence="2" id="KW-0408">Iron</keyword>
<keyword evidence="1" id="KW-0479">Metal-binding</keyword>
<organism evidence="7 8">
    <name type="scientific">Enemella evansiae</name>
    <dbReference type="NCBI Taxonomy" id="2016499"/>
    <lineage>
        <taxon>Bacteria</taxon>
        <taxon>Bacillati</taxon>
        <taxon>Actinomycetota</taxon>
        <taxon>Actinomycetes</taxon>
        <taxon>Propionibacteriales</taxon>
        <taxon>Propionibacteriaceae</taxon>
        <taxon>Enemella</taxon>
    </lineage>
</organism>
<dbReference type="AlphaFoldDB" id="A0A255GPK6"/>
<sequence length="180" mass="19714">MSELTMSQVTRRSGVSASALRFYEERGLIKAHRTPGNRRVYPRHVLRRLAVIRAAQAVGMSLTEIAASLEPIPHDRPVSRAEWQRLSEAWHDSLELRIEALIELRDGLTGCIGCGCLSQPNCPMNNRNDELGAQGPGPRSLSAVIRLAERDAATADPVSRSGPRANPRGTPTPAPRRPRG</sequence>
<evidence type="ECO:0000256" key="2">
    <source>
        <dbReference type="ARBA" id="ARBA00023004"/>
    </source>
</evidence>
<protein>
    <submittedName>
        <fullName evidence="7">Redox-sensitive transcriptional activator SoxR</fullName>
    </submittedName>
</protein>
<dbReference type="GO" id="GO:0003677">
    <property type="term" value="F:DNA binding"/>
    <property type="evidence" value="ECO:0007669"/>
    <property type="project" value="UniProtKB-KW"/>
</dbReference>
<dbReference type="OrthoDB" id="9802944at2"/>
<dbReference type="GO" id="GO:0003700">
    <property type="term" value="F:DNA-binding transcription factor activity"/>
    <property type="evidence" value="ECO:0007669"/>
    <property type="project" value="InterPro"/>
</dbReference>
<keyword evidence="1" id="KW-0001">2Fe-2S</keyword>
<reference evidence="7 8" key="1">
    <citation type="submission" date="2017-07" db="EMBL/GenBank/DDBJ databases">
        <title>Draft whole genome sequences of clinical Proprionibacteriaceae strains.</title>
        <authorList>
            <person name="Bernier A.-M."/>
            <person name="Bernard K."/>
            <person name="Domingo M.-C."/>
        </authorList>
    </citation>
    <scope>NUCLEOTIDE SEQUENCE [LARGE SCALE GENOMIC DNA]</scope>
    <source>
        <strain evidence="7 8">NML 030167</strain>
    </source>
</reference>
<comment type="caution">
    <text evidence="7">The sequence shown here is derived from an EMBL/GenBank/DDBJ whole genome shotgun (WGS) entry which is preliminary data.</text>
</comment>
<evidence type="ECO:0000256" key="4">
    <source>
        <dbReference type="ARBA" id="ARBA00023125"/>
    </source>
</evidence>
<dbReference type="GO" id="GO:0051537">
    <property type="term" value="F:2 iron, 2 sulfur cluster binding"/>
    <property type="evidence" value="ECO:0007669"/>
    <property type="project" value="UniProtKB-KW"/>
</dbReference>
<dbReference type="InterPro" id="IPR000551">
    <property type="entry name" value="MerR-type_HTH_dom"/>
</dbReference>
<dbReference type="EMBL" id="NMVO01000001">
    <property type="protein sequence ID" value="OYO17760.1"/>
    <property type="molecule type" value="Genomic_DNA"/>
</dbReference>
<dbReference type="PROSITE" id="PS50937">
    <property type="entry name" value="HTH_MERR_2"/>
    <property type="match status" value="1"/>
</dbReference>
<keyword evidence="8" id="KW-1185">Reference proteome</keyword>
<dbReference type="Proteomes" id="UP000215896">
    <property type="component" value="Unassembled WGS sequence"/>
</dbReference>
<evidence type="ECO:0000313" key="7">
    <source>
        <dbReference type="EMBL" id="OYO17760.1"/>
    </source>
</evidence>
<dbReference type="SUPFAM" id="SSF46955">
    <property type="entry name" value="Putative DNA-binding domain"/>
    <property type="match status" value="1"/>
</dbReference>
<gene>
    <name evidence="7" type="primary">soxR</name>
    <name evidence="7" type="ORF">CGZ94_02450</name>
</gene>
<dbReference type="PANTHER" id="PTHR30204:SF0">
    <property type="entry name" value="REDOX-SENSITIVE TRANSCRIPTIONAL ACTIVATOR SOXR"/>
    <property type="match status" value="1"/>
</dbReference>
<dbReference type="GO" id="GO:0006979">
    <property type="term" value="P:response to oxidative stress"/>
    <property type="evidence" value="ECO:0007669"/>
    <property type="project" value="InterPro"/>
</dbReference>
<dbReference type="SMART" id="SM00422">
    <property type="entry name" value="HTH_MERR"/>
    <property type="match status" value="1"/>
</dbReference>
<feature type="domain" description="HTH merR-type" evidence="6">
    <location>
        <begin position="3"/>
        <end position="71"/>
    </location>
</feature>
<dbReference type="InterPro" id="IPR009061">
    <property type="entry name" value="DNA-bd_dom_put_sf"/>
</dbReference>
<dbReference type="InterPro" id="IPR010211">
    <property type="entry name" value="Redox-sen_tscrpt-act_SoxR"/>
</dbReference>
<feature type="compositionally biased region" description="Pro residues" evidence="5">
    <location>
        <begin position="170"/>
        <end position="180"/>
    </location>
</feature>
<dbReference type="Gene3D" id="1.10.1660.10">
    <property type="match status" value="1"/>
</dbReference>
<accession>A0A255GPK6</accession>
<evidence type="ECO:0000256" key="1">
    <source>
        <dbReference type="ARBA" id="ARBA00022714"/>
    </source>
</evidence>
<proteinExistence type="predicted"/>
<evidence type="ECO:0000259" key="6">
    <source>
        <dbReference type="PROSITE" id="PS50937"/>
    </source>
</evidence>
<name>A0A255GPK6_9ACTN</name>
<dbReference type="PRINTS" id="PR00040">
    <property type="entry name" value="HTHMERR"/>
</dbReference>
<dbReference type="Pfam" id="PF13411">
    <property type="entry name" value="MerR_1"/>
    <property type="match status" value="1"/>
</dbReference>
<evidence type="ECO:0000313" key="8">
    <source>
        <dbReference type="Proteomes" id="UP000215896"/>
    </source>
</evidence>
<dbReference type="PANTHER" id="PTHR30204">
    <property type="entry name" value="REDOX-CYCLING DRUG-SENSING TRANSCRIPTIONAL ACTIVATOR SOXR"/>
    <property type="match status" value="1"/>
</dbReference>
<dbReference type="NCBIfam" id="TIGR01950">
    <property type="entry name" value="SoxR"/>
    <property type="match status" value="1"/>
</dbReference>
<keyword evidence="3" id="KW-0411">Iron-sulfur</keyword>
<evidence type="ECO:0000256" key="3">
    <source>
        <dbReference type="ARBA" id="ARBA00023014"/>
    </source>
</evidence>
<feature type="region of interest" description="Disordered" evidence="5">
    <location>
        <begin position="128"/>
        <end position="180"/>
    </location>
</feature>
<evidence type="ECO:0000256" key="5">
    <source>
        <dbReference type="SAM" id="MobiDB-lite"/>
    </source>
</evidence>